<feature type="domain" description="Chalcone/stilbene synthase C-terminal" evidence="5">
    <location>
        <begin position="231"/>
        <end position="361"/>
    </location>
</feature>
<gene>
    <name evidence="6" type="ORF">Pan14r_20850</name>
</gene>
<sequence length="362" mass="38600">MNVTLDGIGFTVPPVSICRQKSSEVAKQLSCSSDQQRRRLEALYRRSGVQSRGSVLLSEAACGAVEQDFFPPAVDHDDRGPTTAVRSQQFADHAPQLAADASRSALDESGLDPGQVTHLVVVTCTGFAAPGVDIELIQRLGLPAQTQRVQVGFMGCHGAINGLRAAQGLLAANENANVLLCCVELCSLHYQYGYDANRIVSGALFADGAAAMVLRRDSQKPSLATLVETGSCLVPDSRDAMTWKVGDHGFEMTLSATVPSLIEAGLVDFLTPWLAKRGHTIESIQGWAVHPGGTRILSAVESSLGLQPEQLATSRSVLSEHGNMSSATMPAVLRQFADRDLPRPWLMLGFGPGLEIEVALLE</sequence>
<dbReference type="InterPro" id="IPR011141">
    <property type="entry name" value="Polyketide_synthase_type-III"/>
</dbReference>
<keyword evidence="7" id="KW-1185">Reference proteome</keyword>
<keyword evidence="6" id="KW-0012">Acyltransferase</keyword>
<dbReference type="GO" id="GO:0016747">
    <property type="term" value="F:acyltransferase activity, transferring groups other than amino-acyl groups"/>
    <property type="evidence" value="ECO:0007669"/>
    <property type="project" value="InterPro"/>
</dbReference>
<evidence type="ECO:0000256" key="1">
    <source>
        <dbReference type="ARBA" id="ARBA00005531"/>
    </source>
</evidence>
<evidence type="ECO:0000313" key="6">
    <source>
        <dbReference type="EMBL" id="TWT69792.1"/>
    </source>
</evidence>
<dbReference type="InterPro" id="IPR016039">
    <property type="entry name" value="Thiolase-like"/>
</dbReference>
<protein>
    <submittedName>
        <fullName evidence="6">Alpha-pyrone synthesis polyketide synthase-like Pks18</fullName>
        <ecNumber evidence="6">2.3.1.-</ecNumber>
    </submittedName>
</protein>
<evidence type="ECO:0000259" key="5">
    <source>
        <dbReference type="Pfam" id="PF02797"/>
    </source>
</evidence>
<evidence type="ECO:0000256" key="3">
    <source>
        <dbReference type="PIRSR" id="PIRSR000451-1"/>
    </source>
</evidence>
<organism evidence="6 7">
    <name type="scientific">Crateriforma conspicua</name>
    <dbReference type="NCBI Taxonomy" id="2527996"/>
    <lineage>
        <taxon>Bacteria</taxon>
        <taxon>Pseudomonadati</taxon>
        <taxon>Planctomycetota</taxon>
        <taxon>Planctomycetia</taxon>
        <taxon>Planctomycetales</taxon>
        <taxon>Planctomycetaceae</taxon>
        <taxon>Crateriforma</taxon>
    </lineage>
</organism>
<comment type="similarity">
    <text evidence="1">Belongs to the thiolase-like superfamily. Chalcone/stilbene synthases family.</text>
</comment>
<dbReference type="InterPro" id="IPR012328">
    <property type="entry name" value="Chalcone/stilbene_synt_C"/>
</dbReference>
<dbReference type="PANTHER" id="PTHR11877:SF46">
    <property type="entry name" value="TYPE III POLYKETIDE SYNTHASE A"/>
    <property type="match status" value="1"/>
</dbReference>
<dbReference type="GO" id="GO:0030639">
    <property type="term" value="P:polyketide biosynthetic process"/>
    <property type="evidence" value="ECO:0007669"/>
    <property type="project" value="TreeGrafter"/>
</dbReference>
<dbReference type="PANTHER" id="PTHR11877">
    <property type="entry name" value="HYDROXYMETHYLGLUTARYL-COA SYNTHASE"/>
    <property type="match status" value="1"/>
</dbReference>
<dbReference type="SUPFAM" id="SSF53901">
    <property type="entry name" value="Thiolase-like"/>
    <property type="match status" value="1"/>
</dbReference>
<keyword evidence="2 6" id="KW-0808">Transferase</keyword>
<comment type="caution">
    <text evidence="6">The sequence shown here is derived from an EMBL/GenBank/DDBJ whole genome shotgun (WGS) entry which is preliminary data.</text>
</comment>
<dbReference type="CDD" id="cd00831">
    <property type="entry name" value="CHS_like"/>
    <property type="match status" value="1"/>
</dbReference>
<dbReference type="EMBL" id="SJPL01000001">
    <property type="protein sequence ID" value="TWT69792.1"/>
    <property type="molecule type" value="Genomic_DNA"/>
</dbReference>
<dbReference type="RefSeq" id="WP_145300129.1">
    <property type="nucleotide sequence ID" value="NZ_CP036319.1"/>
</dbReference>
<evidence type="ECO:0000256" key="2">
    <source>
        <dbReference type="ARBA" id="ARBA00022679"/>
    </source>
</evidence>
<name>A0A5C5Y8W0_9PLAN</name>
<dbReference type="Proteomes" id="UP000317238">
    <property type="component" value="Unassembled WGS sequence"/>
</dbReference>
<feature type="active site" description="Acyl-thioester intermediate" evidence="3">
    <location>
        <position position="156"/>
    </location>
</feature>
<dbReference type="Pfam" id="PF02797">
    <property type="entry name" value="Chal_sti_synt_C"/>
    <property type="match status" value="1"/>
</dbReference>
<reference evidence="6 7" key="1">
    <citation type="submission" date="2019-02" db="EMBL/GenBank/DDBJ databases">
        <title>Deep-cultivation of Planctomycetes and their phenomic and genomic characterization uncovers novel biology.</title>
        <authorList>
            <person name="Wiegand S."/>
            <person name="Jogler M."/>
            <person name="Boedeker C."/>
            <person name="Pinto D."/>
            <person name="Vollmers J."/>
            <person name="Rivas-Marin E."/>
            <person name="Kohn T."/>
            <person name="Peeters S.H."/>
            <person name="Heuer A."/>
            <person name="Rast P."/>
            <person name="Oberbeckmann S."/>
            <person name="Bunk B."/>
            <person name="Jeske O."/>
            <person name="Meyerdierks A."/>
            <person name="Storesund J.E."/>
            <person name="Kallscheuer N."/>
            <person name="Luecker S."/>
            <person name="Lage O.M."/>
            <person name="Pohl T."/>
            <person name="Merkel B.J."/>
            <person name="Hornburger P."/>
            <person name="Mueller R.-W."/>
            <person name="Bruemmer F."/>
            <person name="Labrenz M."/>
            <person name="Spormann A.M."/>
            <person name="Op Den Camp H."/>
            <person name="Overmann J."/>
            <person name="Amann R."/>
            <person name="Jetten M.S.M."/>
            <person name="Mascher T."/>
            <person name="Medema M.H."/>
            <person name="Devos D.P."/>
            <person name="Kaster A.-K."/>
            <person name="Ovreas L."/>
            <person name="Rohde M."/>
            <person name="Galperin M.Y."/>
            <person name="Jogler C."/>
        </authorList>
    </citation>
    <scope>NUCLEOTIDE SEQUENCE [LARGE SCALE GENOMIC DNA]</scope>
    <source>
        <strain evidence="6 7">Pan14r</strain>
    </source>
</reference>
<evidence type="ECO:0000259" key="4">
    <source>
        <dbReference type="Pfam" id="PF00195"/>
    </source>
</evidence>
<accession>A0A5C5Y8W0</accession>
<dbReference type="EC" id="2.3.1.-" evidence="6"/>
<dbReference type="AlphaFoldDB" id="A0A5C5Y8W0"/>
<dbReference type="OrthoDB" id="9786288at2"/>
<evidence type="ECO:0000313" key="7">
    <source>
        <dbReference type="Proteomes" id="UP000317238"/>
    </source>
</evidence>
<dbReference type="Pfam" id="PF00195">
    <property type="entry name" value="Chal_sti_synt_N"/>
    <property type="match status" value="1"/>
</dbReference>
<proteinExistence type="inferred from homology"/>
<dbReference type="PIRSF" id="PIRSF000451">
    <property type="entry name" value="PKS_III"/>
    <property type="match status" value="1"/>
</dbReference>
<dbReference type="InterPro" id="IPR001099">
    <property type="entry name" value="Chalcone/stilbene_synt_N"/>
</dbReference>
<dbReference type="Gene3D" id="3.40.47.10">
    <property type="match status" value="2"/>
</dbReference>
<feature type="domain" description="Chalcone/stilbene synthase N-terminal" evidence="4">
    <location>
        <begin position="6"/>
        <end position="215"/>
    </location>
</feature>